<organism evidence="2">
    <name type="scientific">Edaphobacter paludis</name>
    <dbReference type="NCBI Taxonomy" id="3035702"/>
    <lineage>
        <taxon>Bacteria</taxon>
        <taxon>Pseudomonadati</taxon>
        <taxon>Acidobacteriota</taxon>
        <taxon>Terriglobia</taxon>
        <taxon>Terriglobales</taxon>
        <taxon>Acidobacteriaceae</taxon>
        <taxon>Edaphobacter</taxon>
    </lineage>
</organism>
<dbReference type="AlphaFoldDB" id="A0AAU7D1V3"/>
<dbReference type="InterPro" id="IPR036249">
    <property type="entry name" value="Thioredoxin-like_sf"/>
</dbReference>
<evidence type="ECO:0000313" key="2">
    <source>
        <dbReference type="EMBL" id="XBH11421.1"/>
    </source>
</evidence>
<proteinExistence type="predicted"/>
<sequence>MPTHAMRLHEWGTRHPAAGDLIEWFGAGFDGGTMGIIRTCKSCGQKNRTGAGHLADKGRCGACKADLGPVDEPIAVTTAEFDEIVQGAKVPVLVDFWAAWCGPCRAAAPEVARTAKDMAGRGVVLKVDTEKEQGLAARYRVQGIPNFMVFAGGKAVRQQAGLVGHEVMEGWMREAAG</sequence>
<dbReference type="EMBL" id="CP121194">
    <property type="protein sequence ID" value="XBH11421.1"/>
    <property type="molecule type" value="Genomic_DNA"/>
</dbReference>
<evidence type="ECO:0000259" key="1">
    <source>
        <dbReference type="PROSITE" id="PS51352"/>
    </source>
</evidence>
<dbReference type="SUPFAM" id="SSF52833">
    <property type="entry name" value="Thioredoxin-like"/>
    <property type="match status" value="1"/>
</dbReference>
<dbReference type="PROSITE" id="PS51352">
    <property type="entry name" value="THIOREDOXIN_2"/>
    <property type="match status" value="1"/>
</dbReference>
<protein>
    <submittedName>
        <fullName evidence="2">Thioredoxin domain-containing protein</fullName>
    </submittedName>
</protein>
<dbReference type="Gene3D" id="3.40.30.10">
    <property type="entry name" value="Glutaredoxin"/>
    <property type="match status" value="1"/>
</dbReference>
<dbReference type="PANTHER" id="PTHR45663:SF40">
    <property type="entry name" value="THIOREDOXIN 2"/>
    <property type="match status" value="1"/>
</dbReference>
<dbReference type="KEGG" id="epl:P4G45_06775"/>
<dbReference type="PRINTS" id="PR00421">
    <property type="entry name" value="THIOREDOXIN"/>
</dbReference>
<dbReference type="PANTHER" id="PTHR45663">
    <property type="entry name" value="GEO12009P1"/>
    <property type="match status" value="1"/>
</dbReference>
<dbReference type="CDD" id="cd02947">
    <property type="entry name" value="TRX_family"/>
    <property type="match status" value="1"/>
</dbReference>
<dbReference type="Pfam" id="PF00085">
    <property type="entry name" value="Thioredoxin"/>
    <property type="match status" value="1"/>
</dbReference>
<accession>A0AAU7D1V3</accession>
<feature type="domain" description="Thioredoxin" evidence="1">
    <location>
        <begin position="65"/>
        <end position="177"/>
    </location>
</feature>
<dbReference type="GO" id="GO:0005829">
    <property type="term" value="C:cytosol"/>
    <property type="evidence" value="ECO:0007669"/>
    <property type="project" value="TreeGrafter"/>
</dbReference>
<dbReference type="InterPro" id="IPR013766">
    <property type="entry name" value="Thioredoxin_domain"/>
</dbReference>
<dbReference type="RefSeq" id="WP_348268913.1">
    <property type="nucleotide sequence ID" value="NZ_CP121194.1"/>
</dbReference>
<reference evidence="2" key="1">
    <citation type="submission" date="2023-03" db="EMBL/GenBank/DDBJ databases">
        <title>Edaphobacter sp.</title>
        <authorList>
            <person name="Huber K.J."/>
            <person name="Papendorf J."/>
            <person name="Pilke C."/>
            <person name="Bunk B."/>
            <person name="Sproeer C."/>
            <person name="Pester M."/>
        </authorList>
    </citation>
    <scope>NUCLEOTIDE SEQUENCE</scope>
    <source>
        <strain evidence="2">DSM 109919</strain>
    </source>
</reference>
<name>A0AAU7D1V3_9BACT</name>
<gene>
    <name evidence="2" type="ORF">P4G45_06775</name>
</gene>
<dbReference type="Gene3D" id="2.30.30.380">
    <property type="entry name" value="Zn-finger domain of Sec23/24"/>
    <property type="match status" value="1"/>
</dbReference>
<dbReference type="GO" id="GO:0015035">
    <property type="term" value="F:protein-disulfide reductase activity"/>
    <property type="evidence" value="ECO:0007669"/>
    <property type="project" value="TreeGrafter"/>
</dbReference>